<accession>A0A165Q719</accession>
<reference evidence="1 2" key="1">
    <citation type="journal article" date="2016" name="Mol. Biol. Evol.">
        <title>Comparative Genomics of Early-Diverging Mushroom-Forming Fungi Provides Insights into the Origins of Lignocellulose Decay Capabilities.</title>
        <authorList>
            <person name="Nagy L.G."/>
            <person name="Riley R."/>
            <person name="Tritt A."/>
            <person name="Adam C."/>
            <person name="Daum C."/>
            <person name="Floudas D."/>
            <person name="Sun H."/>
            <person name="Yadav J.S."/>
            <person name="Pangilinan J."/>
            <person name="Larsson K.H."/>
            <person name="Matsuura K."/>
            <person name="Barry K."/>
            <person name="Labutti K."/>
            <person name="Kuo R."/>
            <person name="Ohm R.A."/>
            <person name="Bhattacharya S.S."/>
            <person name="Shirouzu T."/>
            <person name="Yoshinaga Y."/>
            <person name="Martin F.M."/>
            <person name="Grigoriev I.V."/>
            <person name="Hibbett D.S."/>
        </authorList>
    </citation>
    <scope>NUCLEOTIDE SEQUENCE [LARGE SCALE GENOMIC DNA]</scope>
    <source>
        <strain evidence="1 2">HHB14362 ss-1</strain>
    </source>
</reference>
<name>A0A165Q719_9AGAM</name>
<dbReference type="AlphaFoldDB" id="A0A165Q719"/>
<proteinExistence type="predicted"/>
<dbReference type="EMBL" id="KV425600">
    <property type="protein sequence ID" value="KZT22008.1"/>
    <property type="molecule type" value="Genomic_DNA"/>
</dbReference>
<evidence type="ECO:0000313" key="2">
    <source>
        <dbReference type="Proteomes" id="UP000076761"/>
    </source>
</evidence>
<sequence>MITVLTSSPLFSVCHLSSHPCPAYEPRPADSLPPCLSAAPWGCPPACAATAETAQKMPRAGDFRVWAAFSRWLSILIISYSPCVERVRNCEPPGNRRESAVCPNNRIIYSARISMRH</sequence>
<dbReference type="InParanoid" id="A0A165Q719"/>
<organism evidence="1 2">
    <name type="scientific">Neolentinus lepideus HHB14362 ss-1</name>
    <dbReference type="NCBI Taxonomy" id="1314782"/>
    <lineage>
        <taxon>Eukaryota</taxon>
        <taxon>Fungi</taxon>
        <taxon>Dikarya</taxon>
        <taxon>Basidiomycota</taxon>
        <taxon>Agaricomycotina</taxon>
        <taxon>Agaricomycetes</taxon>
        <taxon>Gloeophyllales</taxon>
        <taxon>Gloeophyllaceae</taxon>
        <taxon>Neolentinus</taxon>
    </lineage>
</organism>
<gene>
    <name evidence="1" type="ORF">NEOLEDRAFT_708006</name>
</gene>
<protein>
    <submittedName>
        <fullName evidence="1">Uncharacterized protein</fullName>
    </submittedName>
</protein>
<keyword evidence="2" id="KW-1185">Reference proteome</keyword>
<dbReference type="Proteomes" id="UP000076761">
    <property type="component" value="Unassembled WGS sequence"/>
</dbReference>
<evidence type="ECO:0000313" key="1">
    <source>
        <dbReference type="EMBL" id="KZT22008.1"/>
    </source>
</evidence>